<evidence type="ECO:0000313" key="2">
    <source>
        <dbReference type="Proteomes" id="UP000823388"/>
    </source>
</evidence>
<comment type="caution">
    <text evidence="1">The sequence shown here is derived from an EMBL/GenBank/DDBJ whole genome shotgun (WGS) entry which is preliminary data.</text>
</comment>
<evidence type="ECO:0000313" key="1">
    <source>
        <dbReference type="EMBL" id="KAG2580994.1"/>
    </source>
</evidence>
<organism evidence="1 2">
    <name type="scientific">Panicum virgatum</name>
    <name type="common">Blackwell switchgrass</name>
    <dbReference type="NCBI Taxonomy" id="38727"/>
    <lineage>
        <taxon>Eukaryota</taxon>
        <taxon>Viridiplantae</taxon>
        <taxon>Streptophyta</taxon>
        <taxon>Embryophyta</taxon>
        <taxon>Tracheophyta</taxon>
        <taxon>Spermatophyta</taxon>
        <taxon>Magnoliopsida</taxon>
        <taxon>Liliopsida</taxon>
        <taxon>Poales</taxon>
        <taxon>Poaceae</taxon>
        <taxon>PACMAD clade</taxon>
        <taxon>Panicoideae</taxon>
        <taxon>Panicodae</taxon>
        <taxon>Paniceae</taxon>
        <taxon>Panicinae</taxon>
        <taxon>Panicum</taxon>
        <taxon>Panicum sect. Hiantes</taxon>
    </lineage>
</organism>
<dbReference type="EMBL" id="CM029047">
    <property type="protein sequence ID" value="KAG2580994.1"/>
    <property type="molecule type" value="Genomic_DNA"/>
</dbReference>
<keyword evidence="2" id="KW-1185">Reference proteome</keyword>
<dbReference type="Proteomes" id="UP000823388">
    <property type="component" value="Chromosome 6K"/>
</dbReference>
<protein>
    <submittedName>
        <fullName evidence="1">Uncharacterized protein</fullName>
    </submittedName>
</protein>
<gene>
    <name evidence="1" type="ORF">PVAP13_6KG011576</name>
</gene>
<name>A0A8T0R612_PANVG</name>
<dbReference type="AlphaFoldDB" id="A0A8T0R612"/>
<sequence length="133" mass="15496">MLQPIRRYRVPFACIQDQFQLSERRLRPCLKLQERRRIAVEVKPSENWESRGASYHDPFRQDALDPQVQADERRQPCPNTGNVFLEYLLHPDVQLTEAMEMAGPPWNSREGESISQIKQLEVAKVPNLIVPVC</sequence>
<proteinExistence type="predicted"/>
<accession>A0A8T0R612</accession>
<reference evidence="1" key="1">
    <citation type="submission" date="2020-05" db="EMBL/GenBank/DDBJ databases">
        <title>WGS assembly of Panicum virgatum.</title>
        <authorList>
            <person name="Lovell J.T."/>
            <person name="Jenkins J."/>
            <person name="Shu S."/>
            <person name="Juenger T.E."/>
            <person name="Schmutz J."/>
        </authorList>
    </citation>
    <scope>NUCLEOTIDE SEQUENCE</scope>
    <source>
        <strain evidence="1">AP13</strain>
    </source>
</reference>